<protein>
    <submittedName>
        <fullName evidence="1">Uncharacterized protein</fullName>
    </submittedName>
</protein>
<sequence length="100" mass="11610">MNLPQNLSLKKIKILYTNLPCFALTHPLPLLTRTPDVSLSLFPPHTYTHADAHIQICASLLARSIDIDPTICNYIWKRHAFFILQHIQNMKAHHRQFNLN</sequence>
<dbReference type="Proteomes" id="UP001415857">
    <property type="component" value="Unassembled WGS sequence"/>
</dbReference>
<gene>
    <name evidence="1" type="ORF">L1049_005991</name>
</gene>
<dbReference type="EMBL" id="JBBPBK010000010">
    <property type="protein sequence ID" value="KAK9276458.1"/>
    <property type="molecule type" value="Genomic_DNA"/>
</dbReference>
<comment type="caution">
    <text evidence="1">The sequence shown here is derived from an EMBL/GenBank/DDBJ whole genome shotgun (WGS) entry which is preliminary data.</text>
</comment>
<evidence type="ECO:0000313" key="2">
    <source>
        <dbReference type="Proteomes" id="UP001415857"/>
    </source>
</evidence>
<dbReference type="AlphaFoldDB" id="A0AAP0WSX0"/>
<accession>A0AAP0WSX0</accession>
<proteinExistence type="predicted"/>
<organism evidence="1 2">
    <name type="scientific">Liquidambar formosana</name>
    <name type="common">Formosan gum</name>
    <dbReference type="NCBI Taxonomy" id="63359"/>
    <lineage>
        <taxon>Eukaryota</taxon>
        <taxon>Viridiplantae</taxon>
        <taxon>Streptophyta</taxon>
        <taxon>Embryophyta</taxon>
        <taxon>Tracheophyta</taxon>
        <taxon>Spermatophyta</taxon>
        <taxon>Magnoliopsida</taxon>
        <taxon>eudicotyledons</taxon>
        <taxon>Gunneridae</taxon>
        <taxon>Pentapetalae</taxon>
        <taxon>Saxifragales</taxon>
        <taxon>Altingiaceae</taxon>
        <taxon>Liquidambar</taxon>
    </lineage>
</organism>
<name>A0AAP0WSX0_LIQFO</name>
<evidence type="ECO:0000313" key="1">
    <source>
        <dbReference type="EMBL" id="KAK9276458.1"/>
    </source>
</evidence>
<reference evidence="1 2" key="1">
    <citation type="journal article" date="2024" name="Plant J.">
        <title>Genome sequences and population genomics reveal climatic adaptation and genomic divergence between two closely related sweetgum species.</title>
        <authorList>
            <person name="Xu W.Q."/>
            <person name="Ren C.Q."/>
            <person name="Zhang X.Y."/>
            <person name="Comes H.P."/>
            <person name="Liu X.H."/>
            <person name="Li Y.G."/>
            <person name="Kettle C.J."/>
            <person name="Jalonen R."/>
            <person name="Gaisberger H."/>
            <person name="Ma Y.Z."/>
            <person name="Qiu Y.X."/>
        </authorList>
    </citation>
    <scope>NUCLEOTIDE SEQUENCE [LARGE SCALE GENOMIC DNA]</scope>
    <source>
        <strain evidence="1">Hangzhou</strain>
    </source>
</reference>
<keyword evidence="2" id="KW-1185">Reference proteome</keyword>